<evidence type="ECO:0000313" key="3">
    <source>
        <dbReference type="Proteomes" id="UP001596317"/>
    </source>
</evidence>
<keyword evidence="3" id="KW-1185">Reference proteome</keyword>
<organism evidence="2 3">
    <name type="scientific">Deinococcus multiflagellatus</name>
    <dbReference type="NCBI Taxonomy" id="1656887"/>
    <lineage>
        <taxon>Bacteria</taxon>
        <taxon>Thermotogati</taxon>
        <taxon>Deinococcota</taxon>
        <taxon>Deinococci</taxon>
        <taxon>Deinococcales</taxon>
        <taxon>Deinococcaceae</taxon>
        <taxon>Deinococcus</taxon>
    </lineage>
</organism>
<feature type="region of interest" description="Disordered" evidence="1">
    <location>
        <begin position="1"/>
        <end position="36"/>
    </location>
</feature>
<gene>
    <name evidence="2" type="ORF">ACFP90_18465</name>
</gene>
<dbReference type="RefSeq" id="WP_224608674.1">
    <property type="nucleotide sequence ID" value="NZ_JAIQXV010000009.1"/>
</dbReference>
<comment type="caution">
    <text evidence="2">The sequence shown here is derived from an EMBL/GenBank/DDBJ whole genome shotgun (WGS) entry which is preliminary data.</text>
</comment>
<reference evidence="3" key="1">
    <citation type="journal article" date="2019" name="Int. J. Syst. Evol. Microbiol.">
        <title>The Global Catalogue of Microorganisms (GCM) 10K type strain sequencing project: providing services to taxonomists for standard genome sequencing and annotation.</title>
        <authorList>
            <consortium name="The Broad Institute Genomics Platform"/>
            <consortium name="The Broad Institute Genome Sequencing Center for Infectious Disease"/>
            <person name="Wu L."/>
            <person name="Ma J."/>
        </authorList>
    </citation>
    <scope>NUCLEOTIDE SEQUENCE [LARGE SCALE GENOMIC DNA]</scope>
    <source>
        <strain evidence="3">CCUG 63830</strain>
    </source>
</reference>
<accession>A0ABW1ZMH2</accession>
<sequence length="112" mass="12148">MTERRERTEGKRRGWNGSSGLGPLRRVGGLPDVLTSGDAQRLRTGMRLIEVQRPIGAPGEQLSATASHAVSQWKISPASDANVTFTAGRINTLATVGLNEPGTLKKTTRRRR</sequence>
<proteinExistence type="predicted"/>
<name>A0ABW1ZMH2_9DEIO</name>
<evidence type="ECO:0000256" key="1">
    <source>
        <dbReference type="SAM" id="MobiDB-lite"/>
    </source>
</evidence>
<dbReference type="Proteomes" id="UP001596317">
    <property type="component" value="Unassembled WGS sequence"/>
</dbReference>
<feature type="compositionally biased region" description="Basic and acidic residues" evidence="1">
    <location>
        <begin position="1"/>
        <end position="12"/>
    </location>
</feature>
<evidence type="ECO:0000313" key="2">
    <source>
        <dbReference type="EMBL" id="MFC6662085.1"/>
    </source>
</evidence>
<feature type="compositionally biased region" description="Low complexity" evidence="1">
    <location>
        <begin position="21"/>
        <end position="31"/>
    </location>
</feature>
<dbReference type="EMBL" id="JBHSWB010000001">
    <property type="protein sequence ID" value="MFC6662085.1"/>
    <property type="molecule type" value="Genomic_DNA"/>
</dbReference>
<protein>
    <submittedName>
        <fullName evidence="2">Uncharacterized protein</fullName>
    </submittedName>
</protein>